<name>A0A0J6ILJ5_9PSED</name>
<proteinExistence type="predicted"/>
<gene>
    <name evidence="4" type="ORF">TU86_16945</name>
</gene>
<protein>
    <submittedName>
        <fullName evidence="4">FAD-dependent oxidoreductase</fullName>
    </submittedName>
</protein>
<dbReference type="SUPFAM" id="SSF51905">
    <property type="entry name" value="FAD/NAD(P)-binding domain"/>
    <property type="match status" value="1"/>
</dbReference>
<feature type="region of interest" description="Disordered" evidence="2">
    <location>
        <begin position="1"/>
        <end position="21"/>
    </location>
</feature>
<evidence type="ECO:0000256" key="1">
    <source>
        <dbReference type="ARBA" id="ARBA00023002"/>
    </source>
</evidence>
<dbReference type="OrthoDB" id="6925984at2"/>
<accession>A0A0J6ILJ5</accession>
<evidence type="ECO:0000256" key="2">
    <source>
        <dbReference type="SAM" id="MobiDB-lite"/>
    </source>
</evidence>
<feature type="domain" description="FAD dependent oxidoreductase" evidence="3">
    <location>
        <begin position="34"/>
        <end position="387"/>
    </location>
</feature>
<dbReference type="PANTHER" id="PTHR13847">
    <property type="entry name" value="SARCOSINE DEHYDROGENASE-RELATED"/>
    <property type="match status" value="1"/>
</dbReference>
<organism evidence="4 5">
    <name type="scientific">Pseudomonas weihenstephanensis</name>
    <dbReference type="NCBI Taxonomy" id="1608994"/>
    <lineage>
        <taxon>Bacteria</taxon>
        <taxon>Pseudomonadati</taxon>
        <taxon>Pseudomonadota</taxon>
        <taxon>Gammaproteobacteria</taxon>
        <taxon>Pseudomonadales</taxon>
        <taxon>Pseudomonadaceae</taxon>
        <taxon>Pseudomonas</taxon>
    </lineage>
</organism>
<evidence type="ECO:0000259" key="3">
    <source>
        <dbReference type="Pfam" id="PF01266"/>
    </source>
</evidence>
<dbReference type="Gene3D" id="3.50.50.60">
    <property type="entry name" value="FAD/NAD(P)-binding domain"/>
    <property type="match status" value="1"/>
</dbReference>
<dbReference type="RefSeq" id="WP_048365470.1">
    <property type="nucleotide sequence ID" value="NZ_JYLF01000007.1"/>
</dbReference>
<sequence length="429" mass="46326">MKSSASGQLPPSLWSSTARPGASTPPLCENKHVDVAIVGAGYTGLVTALRLAEAGVSVCVLDAGEPGWGASGRNGGQVIPGLKYDPEELIQRFGEERGERIIETCGGAADEVFSLIREYSIACEASRKGWIQPAVSAVSMKALEHRAKQWQQRGVAAQILDHAEVSQRLGTQNYLGGWVDPRAGSLHPLNYVRGLAKSALGRGVTIHSQSRVTDLRRIGAQWQLTTAQGSTVNAERVVLATNGYTDGLWPGLRQTVLAANSFIIATRPLPLELRKTILPGGEVCSDARRLLLYFKMDAQGRLLLGGRGPFAEPTRAGDWGHLERSLVMLFPQLAGVPIEYRWSGRIALNQSVLPQLHEPQPGLSILLGYNGRGIAMSTMLGKHLAARVAGAESDFPFPVTPIRTIPFHSLQRLYVAAGITYYRMLDALN</sequence>
<dbReference type="InterPro" id="IPR006076">
    <property type="entry name" value="FAD-dep_OxRdtase"/>
</dbReference>
<feature type="compositionally biased region" description="Polar residues" evidence="2">
    <location>
        <begin position="1"/>
        <end position="18"/>
    </location>
</feature>
<dbReference type="PANTHER" id="PTHR13847:SF281">
    <property type="entry name" value="FAD DEPENDENT OXIDOREDUCTASE DOMAIN-CONTAINING PROTEIN"/>
    <property type="match status" value="1"/>
</dbReference>
<evidence type="ECO:0000313" key="5">
    <source>
        <dbReference type="Proteomes" id="UP000036325"/>
    </source>
</evidence>
<evidence type="ECO:0000313" key="4">
    <source>
        <dbReference type="EMBL" id="KMN12694.1"/>
    </source>
</evidence>
<dbReference type="PRINTS" id="PR00420">
    <property type="entry name" value="RNGMNOXGNASE"/>
</dbReference>
<dbReference type="GO" id="GO:0016491">
    <property type="term" value="F:oxidoreductase activity"/>
    <property type="evidence" value="ECO:0007669"/>
    <property type="project" value="UniProtKB-KW"/>
</dbReference>
<dbReference type="InterPro" id="IPR036188">
    <property type="entry name" value="FAD/NAD-bd_sf"/>
</dbReference>
<dbReference type="EMBL" id="JYLF01000007">
    <property type="protein sequence ID" value="KMN12694.1"/>
    <property type="molecule type" value="Genomic_DNA"/>
</dbReference>
<dbReference type="Pfam" id="PF01266">
    <property type="entry name" value="DAO"/>
    <property type="match status" value="1"/>
</dbReference>
<dbReference type="AlphaFoldDB" id="A0A0J6ILJ5"/>
<reference evidence="4 5" key="1">
    <citation type="submission" date="2015-02" db="EMBL/GenBank/DDBJ databases">
        <title>Pseudomonas helleri sp. nov. and Pseudomonas weihenstephanensis sp. nov., isolated from raw cows milk.</title>
        <authorList>
            <person name="von Neubeck M."/>
            <person name="Huptas C."/>
            <person name="Wenning M."/>
            <person name="Scherer S."/>
        </authorList>
    </citation>
    <scope>NUCLEOTIDE SEQUENCE [LARGE SCALE GENOMIC DNA]</scope>
    <source>
        <strain evidence="4 5">DSM 29166</strain>
    </source>
</reference>
<dbReference type="GO" id="GO:0005737">
    <property type="term" value="C:cytoplasm"/>
    <property type="evidence" value="ECO:0007669"/>
    <property type="project" value="TreeGrafter"/>
</dbReference>
<dbReference type="Gene3D" id="3.30.9.10">
    <property type="entry name" value="D-Amino Acid Oxidase, subunit A, domain 2"/>
    <property type="match status" value="1"/>
</dbReference>
<comment type="caution">
    <text evidence="4">The sequence shown here is derived from an EMBL/GenBank/DDBJ whole genome shotgun (WGS) entry which is preliminary data.</text>
</comment>
<dbReference type="Proteomes" id="UP000036325">
    <property type="component" value="Unassembled WGS sequence"/>
</dbReference>
<dbReference type="STRING" id="1608994.TU86_16945"/>
<keyword evidence="1" id="KW-0560">Oxidoreductase</keyword>
<dbReference type="PATRIC" id="fig|1608994.3.peg.4073"/>